<comment type="function">
    <text evidence="1">Catalyzes the phosphorylation of riboflavin to FMN followed by the adenylation of FMN to FAD.</text>
</comment>
<dbReference type="InterPro" id="IPR014729">
    <property type="entry name" value="Rossmann-like_a/b/a_fold"/>
</dbReference>
<keyword evidence="11 15" id="KW-0067">ATP-binding</keyword>
<evidence type="ECO:0000256" key="9">
    <source>
        <dbReference type="ARBA" id="ARBA00022777"/>
    </source>
</evidence>
<dbReference type="NCBIfam" id="NF004160">
    <property type="entry name" value="PRK05627.1-3"/>
    <property type="match status" value="1"/>
</dbReference>
<dbReference type="Pfam" id="PF06574">
    <property type="entry name" value="FAD_syn"/>
    <property type="match status" value="1"/>
</dbReference>
<dbReference type="GO" id="GO:0006747">
    <property type="term" value="P:FAD biosynthetic process"/>
    <property type="evidence" value="ECO:0007669"/>
    <property type="project" value="UniProtKB-UniRule"/>
</dbReference>
<comment type="pathway">
    <text evidence="3 15">Cofactor biosynthesis; FMN biosynthesis; FMN from riboflavin (ATP route): step 1/1.</text>
</comment>
<dbReference type="InterPro" id="IPR023468">
    <property type="entry name" value="Riboflavin_kinase"/>
</dbReference>
<dbReference type="PANTHER" id="PTHR22749:SF6">
    <property type="entry name" value="RIBOFLAVIN KINASE"/>
    <property type="match status" value="1"/>
</dbReference>
<dbReference type="GO" id="GO:0003919">
    <property type="term" value="F:FMN adenylyltransferase activity"/>
    <property type="evidence" value="ECO:0007669"/>
    <property type="project" value="UniProtKB-UniRule"/>
</dbReference>
<sequence>MKEITDISNFTAEKGSVVTIGTFDGIHLGHQKIIKKLVENAKKQELLATIFTFFPHPRMIIQKDDSLKLIHTLEEKKQMLETLGVDQLVICPFNESFSKMSAEKFVEELLVNRLKAKKVIIGYDHRFGKNRNADINDMKLFGKKFGFEVEEIPAQEINEVSVSSTKIRQALHEGDVKKAWEYLGTPFCIKGKVVHGLKIGRTIGFPTANIQVKESYKIIPKDGIYLVYSIFSEKKIYGMMSIGKNPTIEGKGSTIEVYYFDFKQDIYENNVTIYFLEHLRDEQKFESVEKLKEQLQIDEITSRKLIKENFLN</sequence>
<dbReference type="UniPathway" id="UPA00277">
    <property type="reaction ID" value="UER00407"/>
</dbReference>
<evidence type="ECO:0000256" key="14">
    <source>
        <dbReference type="ARBA" id="ARBA00049494"/>
    </source>
</evidence>
<evidence type="ECO:0000256" key="12">
    <source>
        <dbReference type="ARBA" id="ARBA00023268"/>
    </source>
</evidence>
<dbReference type="InterPro" id="IPR002606">
    <property type="entry name" value="Riboflavin_kinase_bac"/>
</dbReference>
<dbReference type="FunFam" id="2.40.30.30:FF:000003">
    <property type="entry name" value="Riboflavin biosynthesis protein"/>
    <property type="match status" value="1"/>
</dbReference>
<evidence type="ECO:0000256" key="5">
    <source>
        <dbReference type="ARBA" id="ARBA00022643"/>
    </source>
</evidence>
<evidence type="ECO:0000256" key="11">
    <source>
        <dbReference type="ARBA" id="ARBA00022840"/>
    </source>
</evidence>
<evidence type="ECO:0000256" key="15">
    <source>
        <dbReference type="PIRNR" id="PIRNR004491"/>
    </source>
</evidence>
<dbReference type="InterPro" id="IPR015864">
    <property type="entry name" value="FAD_synthase"/>
</dbReference>
<dbReference type="NCBIfam" id="TIGR00125">
    <property type="entry name" value="cyt_tran_rel"/>
    <property type="match status" value="1"/>
</dbReference>
<dbReference type="EC" id="2.7.1.26" evidence="15"/>
<dbReference type="FunFam" id="3.40.50.620:FF:000021">
    <property type="entry name" value="Riboflavin biosynthesis protein"/>
    <property type="match status" value="1"/>
</dbReference>
<dbReference type="GO" id="GO:0009398">
    <property type="term" value="P:FMN biosynthetic process"/>
    <property type="evidence" value="ECO:0007669"/>
    <property type="project" value="UniProtKB-UniRule"/>
</dbReference>
<comment type="similarity">
    <text evidence="15">Belongs to the ribF family.</text>
</comment>
<dbReference type="InterPro" id="IPR004821">
    <property type="entry name" value="Cyt_trans-like"/>
</dbReference>
<evidence type="ECO:0000256" key="1">
    <source>
        <dbReference type="ARBA" id="ARBA00002121"/>
    </source>
</evidence>
<dbReference type="CDD" id="cd02064">
    <property type="entry name" value="FAD_synthetase_N"/>
    <property type="match status" value="1"/>
</dbReference>
<dbReference type="SUPFAM" id="SSF52374">
    <property type="entry name" value="Nucleotidylyl transferase"/>
    <property type="match status" value="1"/>
</dbReference>
<dbReference type="GO" id="GO:0005524">
    <property type="term" value="F:ATP binding"/>
    <property type="evidence" value="ECO:0007669"/>
    <property type="project" value="UniProtKB-UniRule"/>
</dbReference>
<keyword evidence="4 15" id="KW-0285">Flavoprotein</keyword>
<keyword evidence="9 15" id="KW-0418">Kinase</keyword>
<dbReference type="NCBIfam" id="TIGR00083">
    <property type="entry name" value="ribF"/>
    <property type="match status" value="1"/>
</dbReference>
<keyword evidence="10 15" id="KW-0274">FAD</keyword>
<evidence type="ECO:0000256" key="4">
    <source>
        <dbReference type="ARBA" id="ARBA00022630"/>
    </source>
</evidence>
<dbReference type="EMBL" id="CDOD01000034">
    <property type="protein sequence ID" value="CEN37248.1"/>
    <property type="molecule type" value="Genomic_DNA"/>
</dbReference>
<evidence type="ECO:0000256" key="6">
    <source>
        <dbReference type="ARBA" id="ARBA00022679"/>
    </source>
</evidence>
<dbReference type="STRING" id="28189.CCYN74_70050"/>
<evidence type="ECO:0000313" key="18">
    <source>
        <dbReference type="Proteomes" id="UP000038055"/>
    </source>
</evidence>
<accession>A0A0B7HIB2</accession>
<keyword evidence="18" id="KW-1185">Reference proteome</keyword>
<keyword evidence="12" id="KW-0511">Multifunctional enzyme</keyword>
<comment type="catalytic activity">
    <reaction evidence="13 15">
        <text>riboflavin + ATP = FMN + ADP + H(+)</text>
        <dbReference type="Rhea" id="RHEA:14357"/>
        <dbReference type="ChEBI" id="CHEBI:15378"/>
        <dbReference type="ChEBI" id="CHEBI:30616"/>
        <dbReference type="ChEBI" id="CHEBI:57986"/>
        <dbReference type="ChEBI" id="CHEBI:58210"/>
        <dbReference type="ChEBI" id="CHEBI:456216"/>
        <dbReference type="EC" id="2.7.1.26"/>
    </reaction>
</comment>
<evidence type="ECO:0000256" key="7">
    <source>
        <dbReference type="ARBA" id="ARBA00022695"/>
    </source>
</evidence>
<dbReference type="Proteomes" id="UP000038055">
    <property type="component" value="Unassembled WGS sequence"/>
</dbReference>
<gene>
    <name evidence="17" type="ORF">CCYN2B_40048</name>
</gene>
<name>A0A0B7HIB2_9FLAO</name>
<dbReference type="PANTHER" id="PTHR22749">
    <property type="entry name" value="RIBOFLAVIN KINASE/FMN ADENYLYLTRANSFERASE"/>
    <property type="match status" value="1"/>
</dbReference>
<comment type="pathway">
    <text evidence="2 15">Cofactor biosynthesis; FAD biosynthesis; FAD from FMN: step 1/1.</text>
</comment>
<keyword evidence="5 15" id="KW-0288">FMN</keyword>
<dbReference type="InterPro" id="IPR023465">
    <property type="entry name" value="Riboflavin_kinase_dom_sf"/>
</dbReference>
<reference evidence="18" key="1">
    <citation type="submission" date="2015-01" db="EMBL/GenBank/DDBJ databases">
        <authorList>
            <person name="MANFREDI Pablo"/>
        </authorList>
    </citation>
    <scope>NUCLEOTIDE SEQUENCE [LARGE SCALE GENOMIC DNA]</scope>
    <source>
        <strain evidence="18">Ccyn2B</strain>
    </source>
</reference>
<organism evidence="17 18">
    <name type="scientific">Capnocytophaga cynodegmi</name>
    <dbReference type="NCBI Taxonomy" id="28189"/>
    <lineage>
        <taxon>Bacteria</taxon>
        <taxon>Pseudomonadati</taxon>
        <taxon>Bacteroidota</taxon>
        <taxon>Flavobacteriia</taxon>
        <taxon>Flavobacteriales</taxon>
        <taxon>Flavobacteriaceae</taxon>
        <taxon>Capnocytophaga</taxon>
    </lineage>
</organism>
<evidence type="ECO:0000256" key="10">
    <source>
        <dbReference type="ARBA" id="ARBA00022827"/>
    </source>
</evidence>
<dbReference type="NCBIfam" id="NF004162">
    <property type="entry name" value="PRK05627.1-5"/>
    <property type="match status" value="1"/>
</dbReference>
<keyword evidence="8 15" id="KW-0547">Nucleotide-binding</keyword>
<dbReference type="GO" id="GO:0008531">
    <property type="term" value="F:riboflavin kinase activity"/>
    <property type="evidence" value="ECO:0007669"/>
    <property type="project" value="UniProtKB-UniRule"/>
</dbReference>
<evidence type="ECO:0000256" key="13">
    <source>
        <dbReference type="ARBA" id="ARBA00047880"/>
    </source>
</evidence>
<evidence type="ECO:0000259" key="16">
    <source>
        <dbReference type="SMART" id="SM00904"/>
    </source>
</evidence>
<dbReference type="Gene3D" id="3.40.50.620">
    <property type="entry name" value="HUPs"/>
    <property type="match status" value="1"/>
</dbReference>
<evidence type="ECO:0000256" key="2">
    <source>
        <dbReference type="ARBA" id="ARBA00004726"/>
    </source>
</evidence>
<dbReference type="SUPFAM" id="SSF82114">
    <property type="entry name" value="Riboflavin kinase-like"/>
    <property type="match status" value="1"/>
</dbReference>
<feature type="domain" description="Riboflavin kinase" evidence="16">
    <location>
        <begin position="182"/>
        <end position="307"/>
    </location>
</feature>
<dbReference type="InterPro" id="IPR015865">
    <property type="entry name" value="Riboflavin_kinase_bac/euk"/>
</dbReference>
<comment type="catalytic activity">
    <reaction evidence="14 15">
        <text>FMN + ATP + H(+) = FAD + diphosphate</text>
        <dbReference type="Rhea" id="RHEA:17237"/>
        <dbReference type="ChEBI" id="CHEBI:15378"/>
        <dbReference type="ChEBI" id="CHEBI:30616"/>
        <dbReference type="ChEBI" id="CHEBI:33019"/>
        <dbReference type="ChEBI" id="CHEBI:57692"/>
        <dbReference type="ChEBI" id="CHEBI:58210"/>
        <dbReference type="EC" id="2.7.7.2"/>
    </reaction>
</comment>
<dbReference type="Pfam" id="PF01687">
    <property type="entry name" value="Flavokinase"/>
    <property type="match status" value="1"/>
</dbReference>
<proteinExistence type="inferred from homology"/>
<dbReference type="UniPathway" id="UPA00276">
    <property type="reaction ID" value="UER00406"/>
</dbReference>
<dbReference type="AlphaFoldDB" id="A0A0B7HIB2"/>
<dbReference type="SMART" id="SM00904">
    <property type="entry name" value="Flavokinase"/>
    <property type="match status" value="1"/>
</dbReference>
<dbReference type="PIRSF" id="PIRSF004491">
    <property type="entry name" value="FAD_Synth"/>
    <property type="match status" value="1"/>
</dbReference>
<dbReference type="RefSeq" id="WP_041993015.1">
    <property type="nucleotide sequence ID" value="NZ_CDOD01000034.1"/>
</dbReference>
<dbReference type="Gene3D" id="2.40.30.30">
    <property type="entry name" value="Riboflavin kinase-like"/>
    <property type="match status" value="1"/>
</dbReference>
<keyword evidence="6 15" id="KW-0808">Transferase</keyword>
<evidence type="ECO:0000256" key="8">
    <source>
        <dbReference type="ARBA" id="ARBA00022741"/>
    </source>
</evidence>
<dbReference type="EC" id="2.7.7.2" evidence="15"/>
<dbReference type="eggNOG" id="COG0196">
    <property type="taxonomic scope" value="Bacteria"/>
</dbReference>
<dbReference type="GO" id="GO:0009231">
    <property type="term" value="P:riboflavin biosynthetic process"/>
    <property type="evidence" value="ECO:0007669"/>
    <property type="project" value="InterPro"/>
</dbReference>
<keyword evidence="7 15" id="KW-0548">Nucleotidyltransferase</keyword>
<evidence type="ECO:0000313" key="17">
    <source>
        <dbReference type="EMBL" id="CEN37248.1"/>
    </source>
</evidence>
<evidence type="ECO:0000256" key="3">
    <source>
        <dbReference type="ARBA" id="ARBA00005201"/>
    </source>
</evidence>
<protein>
    <recommendedName>
        <fullName evidence="15">Riboflavin biosynthesis protein</fullName>
    </recommendedName>
    <domain>
        <recommendedName>
            <fullName evidence="15">Riboflavin kinase</fullName>
            <ecNumber evidence="15">2.7.1.26</ecNumber>
        </recommendedName>
        <alternativeName>
            <fullName evidence="15">Flavokinase</fullName>
        </alternativeName>
    </domain>
    <domain>
        <recommendedName>
            <fullName evidence="15">FMN adenylyltransferase</fullName>
            <ecNumber evidence="15">2.7.7.2</ecNumber>
        </recommendedName>
        <alternativeName>
            <fullName evidence="15">FAD pyrophosphorylase</fullName>
        </alternativeName>
        <alternativeName>
            <fullName evidence="15">FAD synthase</fullName>
        </alternativeName>
    </domain>
</protein>